<gene>
    <name evidence="2" type="ORF">KDA82_35650</name>
</gene>
<dbReference type="SUPFAM" id="SSF50129">
    <property type="entry name" value="GroES-like"/>
    <property type="match status" value="1"/>
</dbReference>
<evidence type="ECO:0000313" key="3">
    <source>
        <dbReference type="Proteomes" id="UP000675554"/>
    </source>
</evidence>
<dbReference type="CDD" id="cd05195">
    <property type="entry name" value="enoyl_red"/>
    <property type="match status" value="1"/>
</dbReference>
<dbReference type="Gene3D" id="3.40.50.720">
    <property type="entry name" value="NAD(P)-binding Rossmann-like Domain"/>
    <property type="match status" value="1"/>
</dbReference>
<dbReference type="SMART" id="SM00829">
    <property type="entry name" value="PKS_ER"/>
    <property type="match status" value="1"/>
</dbReference>
<comment type="caution">
    <text evidence="2">The sequence shown here is derived from an EMBL/GenBank/DDBJ whole genome shotgun (WGS) entry which is preliminary data.</text>
</comment>
<evidence type="ECO:0000313" key="2">
    <source>
        <dbReference type="EMBL" id="MBR7678223.1"/>
    </source>
</evidence>
<evidence type="ECO:0000259" key="1">
    <source>
        <dbReference type="SMART" id="SM00829"/>
    </source>
</evidence>
<feature type="non-terminal residue" evidence="2">
    <location>
        <position position="156"/>
    </location>
</feature>
<reference evidence="2" key="1">
    <citation type="submission" date="2021-04" db="EMBL/GenBank/DDBJ databases">
        <title>Sequencing of actinobacteria type strains.</title>
        <authorList>
            <person name="Nguyen G.-S."/>
            <person name="Wentzel A."/>
        </authorList>
    </citation>
    <scope>NUCLEOTIDE SEQUENCE</scope>
    <source>
        <strain evidence="2">DSM 42095</strain>
    </source>
</reference>
<dbReference type="InterPro" id="IPR013149">
    <property type="entry name" value="ADH-like_C"/>
</dbReference>
<dbReference type="InterPro" id="IPR011032">
    <property type="entry name" value="GroES-like_sf"/>
</dbReference>
<dbReference type="Proteomes" id="UP000675554">
    <property type="component" value="Unassembled WGS sequence"/>
</dbReference>
<dbReference type="AlphaFoldDB" id="A0A8T4J593"/>
<organism evidence="2 3">
    <name type="scientific">Streptomyces daliensis</name>
    <dbReference type="NCBI Taxonomy" id="299421"/>
    <lineage>
        <taxon>Bacteria</taxon>
        <taxon>Bacillati</taxon>
        <taxon>Actinomycetota</taxon>
        <taxon>Actinomycetes</taxon>
        <taxon>Kitasatosporales</taxon>
        <taxon>Streptomycetaceae</taxon>
        <taxon>Streptomyces</taxon>
    </lineage>
</organism>
<dbReference type="GO" id="GO:0016491">
    <property type="term" value="F:oxidoreductase activity"/>
    <property type="evidence" value="ECO:0007669"/>
    <property type="project" value="InterPro"/>
</dbReference>
<feature type="non-terminal residue" evidence="2">
    <location>
        <position position="1"/>
    </location>
</feature>
<dbReference type="InterPro" id="IPR051397">
    <property type="entry name" value="Zn-ADH-like_protein"/>
</dbReference>
<name>A0A8T4J593_9ACTN</name>
<feature type="domain" description="Enoyl reductase (ER)" evidence="1">
    <location>
        <begin position="2"/>
        <end position="156"/>
    </location>
</feature>
<dbReference type="SUPFAM" id="SSF51735">
    <property type="entry name" value="NAD(P)-binding Rossmann-fold domains"/>
    <property type="match status" value="1"/>
</dbReference>
<dbReference type="EMBL" id="JAGSMN010001282">
    <property type="protein sequence ID" value="MBR7678223.1"/>
    <property type="molecule type" value="Genomic_DNA"/>
</dbReference>
<accession>A0A8T4J593</accession>
<dbReference type="InterPro" id="IPR020843">
    <property type="entry name" value="ER"/>
</dbReference>
<dbReference type="Pfam" id="PF00107">
    <property type="entry name" value="ADH_zinc_N"/>
    <property type="match status" value="1"/>
</dbReference>
<keyword evidence="3" id="KW-1185">Reference proteome</keyword>
<dbReference type="InterPro" id="IPR036291">
    <property type="entry name" value="NAD(P)-bd_dom_sf"/>
</dbReference>
<protein>
    <recommendedName>
        <fullName evidence="1">Enoyl reductase (ER) domain-containing protein</fullName>
    </recommendedName>
</protein>
<dbReference type="Gene3D" id="3.90.180.10">
    <property type="entry name" value="Medium-chain alcohol dehydrogenases, catalytic domain"/>
    <property type="match status" value="1"/>
</dbReference>
<dbReference type="PANTHER" id="PTHR43677:SF4">
    <property type="entry name" value="QUINONE OXIDOREDUCTASE-LIKE PROTEIN 2"/>
    <property type="match status" value="1"/>
</dbReference>
<dbReference type="PANTHER" id="PTHR43677">
    <property type="entry name" value="SHORT-CHAIN DEHYDROGENASE/REDUCTASE"/>
    <property type="match status" value="1"/>
</dbReference>
<sequence>ITLLSGMLPAAVREGTRFADGSEGIGVECAGVVTACGPGVDDIAVGDRVAGMADGSLASHTVLNREELWRMAEHDSFAECAALPVAVTTVQYGLGQLARIRRGETVLVHGAAGGVGLAAIYYARLKGAHVIATAGSGLKRDFLRALGVPHVLDSRT</sequence>
<proteinExistence type="predicted"/>